<dbReference type="HOGENOM" id="CLU_052839_1_0_1"/>
<organism evidence="3 4">
    <name type="scientific">Cladophialophora yegresii CBS 114405</name>
    <dbReference type="NCBI Taxonomy" id="1182544"/>
    <lineage>
        <taxon>Eukaryota</taxon>
        <taxon>Fungi</taxon>
        <taxon>Dikarya</taxon>
        <taxon>Ascomycota</taxon>
        <taxon>Pezizomycotina</taxon>
        <taxon>Eurotiomycetes</taxon>
        <taxon>Chaetothyriomycetidae</taxon>
        <taxon>Chaetothyriales</taxon>
        <taxon>Herpotrichiellaceae</taxon>
        <taxon>Cladophialophora</taxon>
    </lineage>
</organism>
<feature type="region of interest" description="Disordered" evidence="1">
    <location>
        <begin position="1"/>
        <end position="36"/>
    </location>
</feature>
<dbReference type="OrthoDB" id="29523at2759"/>
<keyword evidence="4" id="KW-1185">Reference proteome</keyword>
<gene>
    <name evidence="3" type="ORF">A1O7_01683</name>
</gene>
<dbReference type="RefSeq" id="XP_007753909.1">
    <property type="nucleotide sequence ID" value="XM_007755719.1"/>
</dbReference>
<dbReference type="InterPro" id="IPR000467">
    <property type="entry name" value="G_patch_dom"/>
</dbReference>
<dbReference type="GeneID" id="19176294"/>
<feature type="compositionally biased region" description="Basic and acidic residues" evidence="1">
    <location>
        <begin position="195"/>
        <end position="211"/>
    </location>
</feature>
<feature type="compositionally biased region" description="Polar residues" evidence="1">
    <location>
        <begin position="124"/>
        <end position="133"/>
    </location>
</feature>
<dbReference type="GO" id="GO:0003676">
    <property type="term" value="F:nucleic acid binding"/>
    <property type="evidence" value="ECO:0007669"/>
    <property type="project" value="InterPro"/>
</dbReference>
<dbReference type="Proteomes" id="UP000019473">
    <property type="component" value="Unassembled WGS sequence"/>
</dbReference>
<proteinExistence type="predicted"/>
<evidence type="ECO:0000313" key="4">
    <source>
        <dbReference type="Proteomes" id="UP000019473"/>
    </source>
</evidence>
<evidence type="ECO:0000313" key="3">
    <source>
        <dbReference type="EMBL" id="EXJ65342.1"/>
    </source>
</evidence>
<feature type="domain" description="G-patch" evidence="2">
    <location>
        <begin position="1"/>
        <end position="60"/>
    </location>
</feature>
<dbReference type="PROSITE" id="PS50174">
    <property type="entry name" value="G_PATCH"/>
    <property type="match status" value="1"/>
</dbReference>
<feature type="compositionally biased region" description="Low complexity" evidence="1">
    <location>
        <begin position="18"/>
        <end position="31"/>
    </location>
</feature>
<feature type="compositionally biased region" description="Basic and acidic residues" evidence="1">
    <location>
        <begin position="167"/>
        <end position="177"/>
    </location>
</feature>
<reference evidence="3 4" key="1">
    <citation type="submission" date="2013-03" db="EMBL/GenBank/DDBJ databases">
        <title>The Genome Sequence of Cladophialophora yegresii CBS 114405.</title>
        <authorList>
            <consortium name="The Broad Institute Genomics Platform"/>
            <person name="Cuomo C."/>
            <person name="de Hoog S."/>
            <person name="Gorbushina A."/>
            <person name="Walker B."/>
            <person name="Young S.K."/>
            <person name="Zeng Q."/>
            <person name="Gargeya S."/>
            <person name="Fitzgerald M."/>
            <person name="Haas B."/>
            <person name="Abouelleil A."/>
            <person name="Allen A.W."/>
            <person name="Alvarado L."/>
            <person name="Arachchi H.M."/>
            <person name="Berlin A.M."/>
            <person name="Chapman S.B."/>
            <person name="Gainer-Dewar J."/>
            <person name="Goldberg J."/>
            <person name="Griggs A."/>
            <person name="Gujja S."/>
            <person name="Hansen M."/>
            <person name="Howarth C."/>
            <person name="Imamovic A."/>
            <person name="Ireland A."/>
            <person name="Larimer J."/>
            <person name="McCowan C."/>
            <person name="Murphy C."/>
            <person name="Pearson M."/>
            <person name="Poon T.W."/>
            <person name="Priest M."/>
            <person name="Roberts A."/>
            <person name="Saif S."/>
            <person name="Shea T."/>
            <person name="Sisk P."/>
            <person name="Sykes S."/>
            <person name="Wortman J."/>
            <person name="Nusbaum C."/>
            <person name="Birren B."/>
        </authorList>
    </citation>
    <scope>NUCLEOTIDE SEQUENCE [LARGE SCALE GENOMIC DNA]</scope>
    <source>
        <strain evidence="3 4">CBS 114405</strain>
    </source>
</reference>
<dbReference type="STRING" id="1182544.W9WB91"/>
<feature type="region of interest" description="Disordered" evidence="1">
    <location>
        <begin position="124"/>
        <end position="261"/>
    </location>
</feature>
<sequence length="315" mass="34733">MTQQGWSEGQALGARNASTTSSSSRSGPRSGLATDTERLAAARVGVLFKDDNLGLGATRNSSHNVEAQRTGFDAFQGLLGRLNGKAEAVQKEEGKKREEKRLEMFFRGRWGGMVFVNGGVLVGSQDQDQNQSENEPENKGTEELEKRGQDAAQDAQGVDGEVSTPSQDRDHDREERRRLKAAKKQRKEDKRRRKEEKAQRKAARREAKGRDNAALSVHKSPISPDEPVSSAASEDEVAITSKVHKKKRKLKPEQQVNMTGNGVVVESETLTSGQSSPRVPVLALKNGRHLLRGRNIQAKKMILADTKGLDQIFMR</sequence>
<name>W9WB91_9EURO</name>
<feature type="compositionally biased region" description="Basic residues" evidence="1">
    <location>
        <begin position="178"/>
        <end position="194"/>
    </location>
</feature>
<comment type="caution">
    <text evidence="3">The sequence shown here is derived from an EMBL/GenBank/DDBJ whole genome shotgun (WGS) entry which is preliminary data.</text>
</comment>
<dbReference type="eggNOG" id="KOG2809">
    <property type="taxonomic scope" value="Eukaryota"/>
</dbReference>
<dbReference type="AlphaFoldDB" id="W9WB91"/>
<protein>
    <recommendedName>
        <fullName evidence="2">G-patch domain-containing protein</fullName>
    </recommendedName>
</protein>
<evidence type="ECO:0000256" key="1">
    <source>
        <dbReference type="SAM" id="MobiDB-lite"/>
    </source>
</evidence>
<dbReference type="VEuPathDB" id="FungiDB:A1O7_01683"/>
<evidence type="ECO:0000259" key="2">
    <source>
        <dbReference type="PROSITE" id="PS50174"/>
    </source>
</evidence>
<feature type="compositionally biased region" description="Basic and acidic residues" evidence="1">
    <location>
        <begin position="136"/>
        <end position="149"/>
    </location>
</feature>
<accession>W9WB91</accession>
<dbReference type="EMBL" id="AMGW01000001">
    <property type="protein sequence ID" value="EXJ65342.1"/>
    <property type="molecule type" value="Genomic_DNA"/>
</dbReference>